<comment type="caution">
    <text evidence="1">The sequence shown here is derived from an EMBL/GenBank/DDBJ whole genome shotgun (WGS) entry which is preliminary data.</text>
</comment>
<evidence type="ECO:0000313" key="2">
    <source>
        <dbReference type="Proteomes" id="UP001575105"/>
    </source>
</evidence>
<gene>
    <name evidence="1" type="ORF">ACERK3_17365</name>
</gene>
<evidence type="ECO:0008006" key="3">
    <source>
        <dbReference type="Google" id="ProtNLM"/>
    </source>
</evidence>
<accession>A0ABV4U8V1</accession>
<reference evidence="1 2" key="1">
    <citation type="submission" date="2024-08" db="EMBL/GenBank/DDBJ databases">
        <title>Whole-genome sequencing of halo(alkali)philic microorganisms from hypersaline lakes.</title>
        <authorList>
            <person name="Sorokin D.Y."/>
            <person name="Merkel A.Y."/>
            <person name="Messina E."/>
            <person name="Yakimov M."/>
        </authorList>
    </citation>
    <scope>NUCLEOTIDE SEQUENCE [LARGE SCALE GENOMIC DNA]</scope>
    <source>
        <strain evidence="1 2">AB-hyl4</strain>
    </source>
</reference>
<name>A0ABV4U8V1_9BACT</name>
<sequence>MTGILVGVLGMSSSAEAELLLYEGFDYSAEELLQGQDGGVGWPVEGDGSSSSRRGWAYNTATVGEASMSYTDGDGNELVTSGNRAVISATNASTHGRAVRYATPTDASPNLGADGGQLWLSYLADPTGSVSNTILDLGFGNPTSAGNVTFRIGGFDGVWSLRSARDSVASNTNVSWDTPAFVLLMFEFPDPQDTEGVTNAYLWLNPKLNEAPDTSTADAAIEDLTGDHTFDAVYFWHARQNYGSSVFNVDELRIGTTYGSVTPIPEPGMVGLVGLGALMFIKRRGTPSAN</sequence>
<keyword evidence="2" id="KW-1185">Reference proteome</keyword>
<dbReference type="Proteomes" id="UP001575105">
    <property type="component" value="Unassembled WGS sequence"/>
</dbReference>
<evidence type="ECO:0000313" key="1">
    <source>
        <dbReference type="EMBL" id="MFA9480047.1"/>
    </source>
</evidence>
<dbReference type="RefSeq" id="WP_425346968.1">
    <property type="nucleotide sequence ID" value="NZ_JBGUBD010000014.1"/>
</dbReference>
<protein>
    <recommendedName>
        <fullName evidence="3">PEP-CTERM protein-sorting domain-containing protein</fullName>
    </recommendedName>
</protein>
<organism evidence="1 2">
    <name type="scientific">Natronomicrosphaera hydrolytica</name>
    <dbReference type="NCBI Taxonomy" id="3242702"/>
    <lineage>
        <taxon>Bacteria</taxon>
        <taxon>Pseudomonadati</taxon>
        <taxon>Planctomycetota</taxon>
        <taxon>Phycisphaerae</taxon>
        <taxon>Phycisphaerales</taxon>
        <taxon>Phycisphaeraceae</taxon>
        <taxon>Natronomicrosphaera</taxon>
    </lineage>
</organism>
<proteinExistence type="predicted"/>
<dbReference type="EMBL" id="JBGUBD010000014">
    <property type="protein sequence ID" value="MFA9480047.1"/>
    <property type="molecule type" value="Genomic_DNA"/>
</dbReference>